<dbReference type="Gene3D" id="3.30.160.60">
    <property type="entry name" value="Classic Zinc Finger"/>
    <property type="match status" value="1"/>
</dbReference>
<evidence type="ECO:0008006" key="4">
    <source>
        <dbReference type="Google" id="ProtNLM"/>
    </source>
</evidence>
<dbReference type="OrthoDB" id="2687452at2759"/>
<name>A0A2P5I0D6_DIAHE</name>
<dbReference type="InParanoid" id="A0A2P5I0D6"/>
<reference evidence="2" key="1">
    <citation type="submission" date="2017-09" db="EMBL/GenBank/DDBJ databases">
        <title>Polyketide synthases of a Diaporthe helianthi virulent isolate.</title>
        <authorList>
            <person name="Baroncelli R."/>
        </authorList>
    </citation>
    <scope>NUCLEOTIDE SEQUENCE [LARGE SCALE GENOMIC DNA]</scope>
    <source>
        <strain evidence="2">7/96</strain>
    </source>
</reference>
<evidence type="ECO:0000256" key="1">
    <source>
        <dbReference type="SAM" id="MobiDB-lite"/>
    </source>
</evidence>
<dbReference type="Proteomes" id="UP000094444">
    <property type="component" value="Unassembled WGS sequence"/>
</dbReference>
<evidence type="ECO:0000313" key="3">
    <source>
        <dbReference type="Proteomes" id="UP000094444"/>
    </source>
</evidence>
<evidence type="ECO:0000313" key="2">
    <source>
        <dbReference type="EMBL" id="POS75982.1"/>
    </source>
</evidence>
<dbReference type="AlphaFoldDB" id="A0A2P5I0D6"/>
<feature type="compositionally biased region" description="Gly residues" evidence="1">
    <location>
        <begin position="193"/>
        <end position="203"/>
    </location>
</feature>
<proteinExistence type="predicted"/>
<dbReference type="STRING" id="158607.A0A2P5I0D6"/>
<protein>
    <recommendedName>
        <fullName evidence="4">C2H2-type domain-containing protein</fullName>
    </recommendedName>
</protein>
<keyword evidence="3" id="KW-1185">Reference proteome</keyword>
<sequence length="313" mass="34013">MSGDRCDYVRVPTAYNNYGFDASDLVDYSNYDGSLQRSLSGVSDDTASLGSPTTYQTSPNLDNFSYNFDFTHYPSHPITATTGSTYTAPWTDTSGARYKNTYNSQSPVTGPANRQSSSIMAAQAPEYVCLYDGCRQKAFRRSADLDRHIKHVHLKPPDVYFCDYNRCPRSEKAVAAAGGSTSISSPMETVTSPGGGGGGGGSGSSSSSSGSTGAGAGVGAFGRKDHCRAHYREYHREDITRRNGKESASWFDDRNISGSWWRCTKCLRKVSNSRSGWECRDCGQMLEPERINARKRMGIKGSSSSSSSSSRAY</sequence>
<feature type="region of interest" description="Disordered" evidence="1">
    <location>
        <begin position="176"/>
        <end position="216"/>
    </location>
</feature>
<feature type="compositionally biased region" description="Polar residues" evidence="1">
    <location>
        <begin position="179"/>
        <end position="191"/>
    </location>
</feature>
<dbReference type="EMBL" id="MAVT02000420">
    <property type="protein sequence ID" value="POS75982.1"/>
    <property type="molecule type" value="Genomic_DNA"/>
</dbReference>
<feature type="region of interest" description="Disordered" evidence="1">
    <location>
        <begin position="292"/>
        <end position="313"/>
    </location>
</feature>
<accession>A0A2P5I0D6</accession>
<organism evidence="2 3">
    <name type="scientific">Diaporthe helianthi</name>
    <dbReference type="NCBI Taxonomy" id="158607"/>
    <lineage>
        <taxon>Eukaryota</taxon>
        <taxon>Fungi</taxon>
        <taxon>Dikarya</taxon>
        <taxon>Ascomycota</taxon>
        <taxon>Pezizomycotina</taxon>
        <taxon>Sordariomycetes</taxon>
        <taxon>Sordariomycetidae</taxon>
        <taxon>Diaporthales</taxon>
        <taxon>Diaporthaceae</taxon>
        <taxon>Diaporthe</taxon>
    </lineage>
</organism>
<comment type="caution">
    <text evidence="2">The sequence shown here is derived from an EMBL/GenBank/DDBJ whole genome shotgun (WGS) entry which is preliminary data.</text>
</comment>
<gene>
    <name evidence="2" type="ORF">DHEL01_v205624</name>
</gene>
<feature type="compositionally biased region" description="Low complexity" evidence="1">
    <location>
        <begin position="302"/>
        <end position="313"/>
    </location>
</feature>